<dbReference type="GO" id="GO:0043565">
    <property type="term" value="F:sequence-specific DNA binding"/>
    <property type="evidence" value="ECO:0007669"/>
    <property type="project" value="InterPro"/>
</dbReference>
<reference evidence="9 10" key="1">
    <citation type="submission" date="2025-04" db="UniProtKB">
        <authorList>
            <consortium name="RefSeq"/>
        </authorList>
    </citation>
    <scope>IDENTIFICATION</scope>
    <source>
        <tissue evidence="9 10">Whole insect</tissue>
    </source>
</reference>
<dbReference type="SMART" id="SM00980">
    <property type="entry name" value="THAP"/>
    <property type="match status" value="1"/>
</dbReference>
<dbReference type="GeneID" id="114328728"/>
<sequence>MASRGGTKCAYFNCSSKTGQGISLFCFPKDQQRIEMWLRACNREDLLDKSCEALSKNFKLCEKHFAEPCFVGTGKKRKHIMSDAVPTLFAHIDDDKEPIRKHIILRGKHSGNM</sequence>
<dbReference type="Proteomes" id="UP001652700">
    <property type="component" value="Unplaced"/>
</dbReference>
<dbReference type="EnsemblMetazoa" id="XM_028277670.2">
    <property type="protein sequence ID" value="XP_028133471.1"/>
    <property type="gene ID" value="LOC114328728"/>
</dbReference>
<keyword evidence="4 5" id="KW-0238">DNA-binding</keyword>
<feature type="domain" description="THAP-type" evidence="6">
    <location>
        <begin position="1"/>
        <end position="89"/>
    </location>
</feature>
<keyword evidence="8" id="KW-1185">Reference proteome</keyword>
<evidence type="ECO:0000313" key="9">
    <source>
        <dbReference type="RefSeq" id="XP_028133471.1"/>
    </source>
</evidence>
<dbReference type="AlphaFoldDB" id="A0A6P7FCT2"/>
<gene>
    <name evidence="9 10" type="primary">LOC114328728</name>
</gene>
<dbReference type="InterPro" id="IPR038441">
    <property type="entry name" value="THAP_Znf_sf"/>
</dbReference>
<evidence type="ECO:0000313" key="7">
    <source>
        <dbReference type="EnsemblMetazoa" id="XP_028133471.1"/>
    </source>
</evidence>
<dbReference type="PANTHER" id="PTHR46600:SF11">
    <property type="entry name" value="THAP DOMAIN-CONTAINING PROTEIN 10"/>
    <property type="match status" value="1"/>
</dbReference>
<accession>A0A6P7FCT2</accession>
<organism evidence="9">
    <name type="scientific">Diabrotica virgifera virgifera</name>
    <name type="common">western corn rootworm</name>
    <dbReference type="NCBI Taxonomy" id="50390"/>
    <lineage>
        <taxon>Eukaryota</taxon>
        <taxon>Metazoa</taxon>
        <taxon>Ecdysozoa</taxon>
        <taxon>Arthropoda</taxon>
        <taxon>Hexapoda</taxon>
        <taxon>Insecta</taxon>
        <taxon>Pterygota</taxon>
        <taxon>Neoptera</taxon>
        <taxon>Endopterygota</taxon>
        <taxon>Coleoptera</taxon>
        <taxon>Polyphaga</taxon>
        <taxon>Cucujiformia</taxon>
        <taxon>Chrysomeloidea</taxon>
        <taxon>Chrysomelidae</taxon>
        <taxon>Galerucinae</taxon>
        <taxon>Diabroticina</taxon>
        <taxon>Diabroticites</taxon>
        <taxon>Diabrotica</taxon>
    </lineage>
</organism>
<evidence type="ECO:0000259" key="6">
    <source>
        <dbReference type="PROSITE" id="PS50950"/>
    </source>
</evidence>
<dbReference type="RefSeq" id="XP_028133472.1">
    <property type="nucleotide sequence ID" value="XM_028277671.1"/>
</dbReference>
<dbReference type="KEGG" id="dvv:114328728"/>
<proteinExistence type="predicted"/>
<dbReference type="RefSeq" id="XP_028133471.1">
    <property type="nucleotide sequence ID" value="XM_028277670.1"/>
</dbReference>
<evidence type="ECO:0000313" key="8">
    <source>
        <dbReference type="Proteomes" id="UP001652700"/>
    </source>
</evidence>
<evidence type="ECO:0000256" key="5">
    <source>
        <dbReference type="PROSITE-ProRule" id="PRU00309"/>
    </source>
</evidence>
<name>A0A6P7FCT2_DIAVI</name>
<evidence type="ECO:0000256" key="1">
    <source>
        <dbReference type="ARBA" id="ARBA00022723"/>
    </source>
</evidence>
<dbReference type="PROSITE" id="PS50950">
    <property type="entry name" value="ZF_THAP"/>
    <property type="match status" value="1"/>
</dbReference>
<evidence type="ECO:0000256" key="2">
    <source>
        <dbReference type="ARBA" id="ARBA00022771"/>
    </source>
</evidence>
<keyword evidence="1" id="KW-0479">Metal-binding</keyword>
<reference evidence="7" key="2">
    <citation type="submission" date="2025-05" db="UniProtKB">
        <authorList>
            <consortium name="EnsemblMetazoa"/>
        </authorList>
    </citation>
    <scope>IDENTIFICATION</scope>
</reference>
<dbReference type="Pfam" id="PF05485">
    <property type="entry name" value="THAP"/>
    <property type="match status" value="1"/>
</dbReference>
<dbReference type="InterPro" id="IPR006612">
    <property type="entry name" value="THAP_Znf"/>
</dbReference>
<protein>
    <submittedName>
        <fullName evidence="9 10">52 kDa repressor of the inhibitor of the protein kinase-like isoform X1</fullName>
    </submittedName>
</protein>
<dbReference type="SUPFAM" id="SSF57716">
    <property type="entry name" value="Glucocorticoid receptor-like (DNA-binding domain)"/>
    <property type="match status" value="1"/>
</dbReference>
<dbReference type="PANTHER" id="PTHR46600">
    <property type="entry name" value="THAP DOMAIN-CONTAINING"/>
    <property type="match status" value="1"/>
</dbReference>
<evidence type="ECO:0000256" key="3">
    <source>
        <dbReference type="ARBA" id="ARBA00022833"/>
    </source>
</evidence>
<keyword evidence="3" id="KW-0862">Zinc</keyword>
<dbReference type="Gene3D" id="6.20.210.20">
    <property type="entry name" value="THAP domain"/>
    <property type="match status" value="1"/>
</dbReference>
<keyword evidence="2 5" id="KW-0863">Zinc-finger</keyword>
<dbReference type="InterPro" id="IPR026516">
    <property type="entry name" value="THAP1/10"/>
</dbReference>
<evidence type="ECO:0000313" key="10">
    <source>
        <dbReference type="RefSeq" id="XP_028133472.1"/>
    </source>
</evidence>
<dbReference type="GO" id="GO:0008270">
    <property type="term" value="F:zinc ion binding"/>
    <property type="evidence" value="ECO:0007669"/>
    <property type="project" value="UniProtKB-KW"/>
</dbReference>
<evidence type="ECO:0000256" key="4">
    <source>
        <dbReference type="ARBA" id="ARBA00023125"/>
    </source>
</evidence>
<dbReference type="SMART" id="SM00692">
    <property type="entry name" value="DM3"/>
    <property type="match status" value="1"/>
</dbReference>
<dbReference type="OrthoDB" id="8948150at2759"/>